<comment type="caution">
    <text evidence="6">The sequence shown here is derived from an EMBL/GenBank/DDBJ whole genome shotgun (WGS) entry which is preliminary data.</text>
</comment>
<dbReference type="InterPro" id="IPR029787">
    <property type="entry name" value="Nucleotide_cyclase"/>
</dbReference>
<dbReference type="Proteomes" id="UP000002171">
    <property type="component" value="Unassembled WGS sequence"/>
</dbReference>
<accession>A0A7U8C5Y1</accession>
<dbReference type="AlphaFoldDB" id="A0A7U8C5Y1"/>
<name>A0A7U8C5Y1_NEPCE</name>
<dbReference type="OrthoDB" id="9812260at2"/>
<dbReference type="SUPFAM" id="SSF55785">
    <property type="entry name" value="PYP-like sensor domain (PAS domain)"/>
    <property type="match status" value="2"/>
</dbReference>
<comment type="cofactor">
    <cofactor evidence="1">
        <name>Mg(2+)</name>
        <dbReference type="ChEBI" id="CHEBI:18420"/>
    </cofactor>
</comment>
<evidence type="ECO:0000313" key="6">
    <source>
        <dbReference type="EMBL" id="EAR61306.1"/>
    </source>
</evidence>
<dbReference type="Pfam" id="PF00990">
    <property type="entry name" value="GGDEF"/>
    <property type="match status" value="1"/>
</dbReference>
<dbReference type="CDD" id="cd01949">
    <property type="entry name" value="GGDEF"/>
    <property type="match status" value="1"/>
</dbReference>
<dbReference type="PANTHER" id="PTHR45138">
    <property type="entry name" value="REGULATORY COMPONENTS OF SENSORY TRANSDUCTION SYSTEM"/>
    <property type="match status" value="1"/>
</dbReference>
<dbReference type="InterPro" id="IPR050469">
    <property type="entry name" value="Diguanylate_Cyclase"/>
</dbReference>
<feature type="domain" description="GGDEF" evidence="5">
    <location>
        <begin position="312"/>
        <end position="444"/>
    </location>
</feature>
<dbReference type="RefSeq" id="WP_007019892.1">
    <property type="nucleotide sequence ID" value="NZ_CH724125.1"/>
</dbReference>
<evidence type="ECO:0000259" key="5">
    <source>
        <dbReference type="PROSITE" id="PS50887"/>
    </source>
</evidence>
<evidence type="ECO:0000313" key="7">
    <source>
        <dbReference type="Proteomes" id="UP000002171"/>
    </source>
</evidence>
<proteinExistence type="predicted"/>
<dbReference type="Pfam" id="PF08448">
    <property type="entry name" value="PAS_4"/>
    <property type="match status" value="1"/>
</dbReference>
<keyword evidence="7" id="KW-1185">Reference proteome</keyword>
<dbReference type="PROSITE" id="PS50887">
    <property type="entry name" value="GGDEF"/>
    <property type="match status" value="1"/>
</dbReference>
<dbReference type="PANTHER" id="PTHR45138:SF9">
    <property type="entry name" value="DIGUANYLATE CYCLASE DGCM-RELATED"/>
    <property type="match status" value="1"/>
</dbReference>
<dbReference type="InterPro" id="IPR043128">
    <property type="entry name" value="Rev_trsase/Diguanyl_cyclase"/>
</dbReference>
<evidence type="ECO:0000256" key="3">
    <source>
        <dbReference type="ARBA" id="ARBA00034247"/>
    </source>
</evidence>
<dbReference type="FunFam" id="3.30.70.270:FF:000001">
    <property type="entry name" value="Diguanylate cyclase domain protein"/>
    <property type="match status" value="1"/>
</dbReference>
<dbReference type="GO" id="GO:0052621">
    <property type="term" value="F:diguanylate cyclase activity"/>
    <property type="evidence" value="ECO:0007669"/>
    <property type="project" value="UniProtKB-EC"/>
</dbReference>
<comment type="catalytic activity">
    <reaction evidence="3">
        <text>2 GTP = 3',3'-c-di-GMP + 2 diphosphate</text>
        <dbReference type="Rhea" id="RHEA:24898"/>
        <dbReference type="ChEBI" id="CHEBI:33019"/>
        <dbReference type="ChEBI" id="CHEBI:37565"/>
        <dbReference type="ChEBI" id="CHEBI:58805"/>
        <dbReference type="EC" id="2.7.7.65"/>
    </reaction>
</comment>
<evidence type="ECO:0000256" key="4">
    <source>
        <dbReference type="SAM" id="Coils"/>
    </source>
</evidence>
<evidence type="ECO:0000256" key="1">
    <source>
        <dbReference type="ARBA" id="ARBA00001946"/>
    </source>
</evidence>
<dbReference type="InterPro" id="IPR013656">
    <property type="entry name" value="PAS_4"/>
</dbReference>
<organism evidence="6 7">
    <name type="scientific">Neptuniibacter caesariensis</name>
    <dbReference type="NCBI Taxonomy" id="207954"/>
    <lineage>
        <taxon>Bacteria</taxon>
        <taxon>Pseudomonadati</taxon>
        <taxon>Pseudomonadota</taxon>
        <taxon>Gammaproteobacteria</taxon>
        <taxon>Oceanospirillales</taxon>
        <taxon>Oceanospirillaceae</taxon>
        <taxon>Neptuniibacter</taxon>
    </lineage>
</organism>
<dbReference type="EC" id="2.7.7.65" evidence="2"/>
<dbReference type="InterPro" id="IPR035965">
    <property type="entry name" value="PAS-like_dom_sf"/>
</dbReference>
<dbReference type="SMART" id="SM00267">
    <property type="entry name" value="GGDEF"/>
    <property type="match status" value="1"/>
</dbReference>
<dbReference type="SUPFAM" id="SSF55073">
    <property type="entry name" value="Nucleotide cyclase"/>
    <property type="match status" value="1"/>
</dbReference>
<reference evidence="6 7" key="1">
    <citation type="submission" date="2006-02" db="EMBL/GenBank/DDBJ databases">
        <authorList>
            <person name="Pinhassi J."/>
            <person name="Pedros-Alio C."/>
            <person name="Ferriera S."/>
            <person name="Johnson J."/>
            <person name="Kravitz S."/>
            <person name="Halpern A."/>
            <person name="Remington K."/>
            <person name="Beeson K."/>
            <person name="Tran B."/>
            <person name="Rogers Y.-H."/>
            <person name="Friedman R."/>
            <person name="Venter J.C."/>
        </authorList>
    </citation>
    <scope>NUCLEOTIDE SEQUENCE [LARGE SCALE GENOMIC DNA]</scope>
    <source>
        <strain evidence="6 7">MED92</strain>
    </source>
</reference>
<feature type="coiled-coil region" evidence="4">
    <location>
        <begin position="9"/>
        <end position="36"/>
    </location>
</feature>
<evidence type="ECO:0000256" key="2">
    <source>
        <dbReference type="ARBA" id="ARBA00012528"/>
    </source>
</evidence>
<dbReference type="EMBL" id="AAOW01000009">
    <property type="protein sequence ID" value="EAR61306.1"/>
    <property type="molecule type" value="Genomic_DNA"/>
</dbReference>
<dbReference type="InterPro" id="IPR000160">
    <property type="entry name" value="GGDEF_dom"/>
</dbReference>
<sequence>MPDTQVQLIASLKSEIEQLRKRCERAERSEQNFLTALRLSPMALCHHDTELRYTWLYNGHMGFVQDDVLGKTDWDILDKDLADRMGVIKRRVLETGIGERVEMPTVLGDPNCEYFDLVVEPLRDPESQAIIGLACSGIDVTDDRRRREAYRTNEENLRYIFSASPLPITVTRISDGDHLFYNDAANSLFQIEERNKSDFDTSLFSQFNFPQELCDKLAEGALIDSHRFEHVKEGQVFHLSLNARQIFYNSKAAILATFTDLTQQMQHNYRLEEARQKAERLAHTDVMTGLDNRRSLYQKCDEILKFLNRSTDHLCAVVIDIDYFKKINDTWGHNIGDHAIKLVGDLLKQSIRRTDIAARYGGEEFALILPNTDLHQAYKFAEKVRLRIEEMVIETENESIDLTASFGVATYNASMNEVGDLLNAADIALYSAKRAGRNCVKIAT</sequence>
<keyword evidence="4" id="KW-0175">Coiled coil</keyword>
<dbReference type="Gene3D" id="3.30.450.20">
    <property type="entry name" value="PAS domain"/>
    <property type="match status" value="2"/>
</dbReference>
<protein>
    <recommendedName>
        <fullName evidence="2">diguanylate cyclase</fullName>
        <ecNumber evidence="2">2.7.7.65</ecNumber>
    </recommendedName>
</protein>
<gene>
    <name evidence="6" type="ORF">MED92_11284</name>
</gene>
<dbReference type="Gene3D" id="3.30.70.270">
    <property type="match status" value="1"/>
</dbReference>
<dbReference type="NCBIfam" id="TIGR00254">
    <property type="entry name" value="GGDEF"/>
    <property type="match status" value="1"/>
</dbReference>